<evidence type="ECO:0000256" key="1">
    <source>
        <dbReference type="SAM" id="MobiDB-lite"/>
    </source>
</evidence>
<accession>A0A4U6XG66</accession>
<feature type="region of interest" description="Disordered" evidence="1">
    <location>
        <begin position="1"/>
        <end position="32"/>
    </location>
</feature>
<protein>
    <submittedName>
        <fullName evidence="2">Uncharacterized protein</fullName>
    </submittedName>
</protein>
<organism evidence="2 3">
    <name type="scientific">Colletotrichum tanaceti</name>
    <dbReference type="NCBI Taxonomy" id="1306861"/>
    <lineage>
        <taxon>Eukaryota</taxon>
        <taxon>Fungi</taxon>
        <taxon>Dikarya</taxon>
        <taxon>Ascomycota</taxon>
        <taxon>Pezizomycotina</taxon>
        <taxon>Sordariomycetes</taxon>
        <taxon>Hypocreomycetidae</taxon>
        <taxon>Glomerellales</taxon>
        <taxon>Glomerellaceae</taxon>
        <taxon>Colletotrichum</taxon>
        <taxon>Colletotrichum destructivum species complex</taxon>
    </lineage>
</organism>
<keyword evidence="3" id="KW-1185">Reference proteome</keyword>
<sequence length="73" mass="8296">MNGVYHNLVEAQDLSPAETQQQTAERFSEKESTLDDISGVIHSLAKNKTTEERHLTLLRNREDFTMFEQSSAA</sequence>
<proteinExistence type="predicted"/>
<dbReference type="AlphaFoldDB" id="A0A4U6XG66"/>
<dbReference type="STRING" id="1306861.A0A4U6XG66"/>
<reference evidence="2 3" key="1">
    <citation type="journal article" date="2019" name="PLoS ONE">
        <title>Comparative genome analysis indicates high evolutionary potential of pathogenicity genes in Colletotrichum tanaceti.</title>
        <authorList>
            <person name="Lelwala R.V."/>
            <person name="Korhonen P.K."/>
            <person name="Young N.D."/>
            <person name="Scott J.B."/>
            <person name="Ades P.A."/>
            <person name="Gasser R.B."/>
            <person name="Taylor P.W.J."/>
        </authorList>
    </citation>
    <scope>NUCLEOTIDE SEQUENCE [LARGE SCALE GENOMIC DNA]</scope>
    <source>
        <strain evidence="2">BRIP57314</strain>
    </source>
</reference>
<comment type="caution">
    <text evidence="2">The sequence shown here is derived from an EMBL/GenBank/DDBJ whole genome shotgun (WGS) entry which is preliminary data.</text>
</comment>
<gene>
    <name evidence="2" type="ORF">CTA1_5029</name>
</gene>
<dbReference type="EMBL" id="PJEX01000135">
    <property type="protein sequence ID" value="TKW54473.1"/>
    <property type="molecule type" value="Genomic_DNA"/>
</dbReference>
<evidence type="ECO:0000313" key="2">
    <source>
        <dbReference type="EMBL" id="TKW54473.1"/>
    </source>
</evidence>
<dbReference type="Proteomes" id="UP000310108">
    <property type="component" value="Unassembled WGS sequence"/>
</dbReference>
<evidence type="ECO:0000313" key="3">
    <source>
        <dbReference type="Proteomes" id="UP000310108"/>
    </source>
</evidence>
<name>A0A4U6XG66_9PEZI</name>